<dbReference type="PANTHER" id="PTHR43804">
    <property type="entry name" value="LD18447P"/>
    <property type="match status" value="1"/>
</dbReference>
<accession>A0ABW0N7T5</accession>
<keyword evidence="3 7" id="KW-0488">Methylation</keyword>
<dbReference type="InterPro" id="IPR004373">
    <property type="entry name" value="RF-1"/>
</dbReference>
<evidence type="ECO:0000256" key="1">
    <source>
        <dbReference type="ARBA" id="ARBA00002986"/>
    </source>
</evidence>
<evidence type="ECO:0000256" key="4">
    <source>
        <dbReference type="ARBA" id="ARBA00022490"/>
    </source>
</evidence>
<dbReference type="SUPFAM" id="SSF75620">
    <property type="entry name" value="Release factor"/>
    <property type="match status" value="1"/>
</dbReference>
<organism evidence="9 10">
    <name type="scientific">Nocardioides caricicola</name>
    <dbReference type="NCBI Taxonomy" id="634770"/>
    <lineage>
        <taxon>Bacteria</taxon>
        <taxon>Bacillati</taxon>
        <taxon>Actinomycetota</taxon>
        <taxon>Actinomycetes</taxon>
        <taxon>Propionibacteriales</taxon>
        <taxon>Nocardioidaceae</taxon>
        <taxon>Nocardioides</taxon>
    </lineage>
</organism>
<dbReference type="InterPro" id="IPR050057">
    <property type="entry name" value="Prokaryotic/Mito_RF"/>
</dbReference>
<dbReference type="InterPro" id="IPR045853">
    <property type="entry name" value="Pep_chain_release_fac_I_sf"/>
</dbReference>
<reference evidence="10" key="1">
    <citation type="journal article" date="2019" name="Int. J. Syst. Evol. Microbiol.">
        <title>The Global Catalogue of Microorganisms (GCM) 10K type strain sequencing project: providing services to taxonomists for standard genome sequencing and annotation.</title>
        <authorList>
            <consortium name="The Broad Institute Genomics Platform"/>
            <consortium name="The Broad Institute Genome Sequencing Center for Infectious Disease"/>
            <person name="Wu L."/>
            <person name="Ma J."/>
        </authorList>
    </citation>
    <scope>NUCLEOTIDE SEQUENCE [LARGE SCALE GENOMIC DNA]</scope>
    <source>
        <strain evidence="10">KACC 13778</strain>
    </source>
</reference>
<keyword evidence="4 7" id="KW-0963">Cytoplasm</keyword>
<comment type="subcellular location">
    <subcellularLocation>
        <location evidence="7">Cytoplasm</location>
    </subcellularLocation>
</comment>
<evidence type="ECO:0000256" key="5">
    <source>
        <dbReference type="ARBA" id="ARBA00022917"/>
    </source>
</evidence>
<keyword evidence="5 7" id="KW-0648">Protein biosynthesis</keyword>
<dbReference type="Gene3D" id="3.30.70.1660">
    <property type="match status" value="1"/>
</dbReference>
<name>A0ABW0N7T5_9ACTN</name>
<evidence type="ECO:0000256" key="6">
    <source>
        <dbReference type="ARBA" id="ARBA00050039"/>
    </source>
</evidence>
<evidence type="ECO:0000313" key="9">
    <source>
        <dbReference type="EMBL" id="MFC5495142.1"/>
    </source>
</evidence>
<dbReference type="InterPro" id="IPR005139">
    <property type="entry name" value="PCRF"/>
</dbReference>
<feature type="domain" description="Prokaryotic-type class I peptide chain release factors" evidence="8">
    <location>
        <begin position="227"/>
        <end position="243"/>
    </location>
</feature>
<evidence type="ECO:0000256" key="7">
    <source>
        <dbReference type="HAMAP-Rule" id="MF_00093"/>
    </source>
</evidence>
<dbReference type="HAMAP" id="MF_00093">
    <property type="entry name" value="Rel_fac_1"/>
    <property type="match status" value="1"/>
</dbReference>
<comment type="function">
    <text evidence="1 7">Peptide chain release factor 1 directs the termination of translation in response to the peptide chain termination codons UAG and UAA.</text>
</comment>
<dbReference type="Pfam" id="PF00472">
    <property type="entry name" value="RF-1"/>
    <property type="match status" value="1"/>
</dbReference>
<evidence type="ECO:0000313" key="10">
    <source>
        <dbReference type="Proteomes" id="UP001595956"/>
    </source>
</evidence>
<sequence>MFEAVEGMLAEHADIEARLAEPETHADPRLAKQLNQRYSTLSSIIGAWREWQQLGDDIEAARELASEDPAFGEEAEVLTARLPEAEERLRRLLVPRDETDEKDAILELKSGEGGEESALFAGDLLRMYTRYAEARGWKVEVLDAAESDLGGYKSVTVAVKAKGASEPGTAPYALLKFEGGVHRVQRVPVTESQGRVHTSAAGVLVFPEAEQIDVQIDENDLRIDVYRSSGPGGQSVNTTDSAVRITHVPTGIVASCQNEKSQLQNREAAMRILRARILAAAQEKADAEAGEARRSQVRTVDRSERIRTYNYPENRISDHRTGYKAYNLDQVLDGDLQPVLDSCIEADLAAKLEALDQ</sequence>
<keyword evidence="10" id="KW-1185">Reference proteome</keyword>
<dbReference type="Gene3D" id="6.10.140.1950">
    <property type="match status" value="1"/>
</dbReference>
<protein>
    <recommendedName>
        <fullName evidence="6 7">Peptide chain release factor 1</fullName>
        <shortName evidence="7">RF-1</shortName>
    </recommendedName>
</protein>
<evidence type="ECO:0000256" key="3">
    <source>
        <dbReference type="ARBA" id="ARBA00022481"/>
    </source>
</evidence>
<dbReference type="SMART" id="SM00937">
    <property type="entry name" value="PCRF"/>
    <property type="match status" value="1"/>
</dbReference>
<comment type="PTM">
    <text evidence="7">Methylated by PrmC. Methylation increases the termination efficiency of RF1.</text>
</comment>
<gene>
    <name evidence="7 9" type="primary">prfA</name>
    <name evidence="9" type="ORF">ACFPKY_18670</name>
</gene>
<evidence type="ECO:0000256" key="2">
    <source>
        <dbReference type="ARBA" id="ARBA00010835"/>
    </source>
</evidence>
<dbReference type="PROSITE" id="PS00745">
    <property type="entry name" value="RF_PROK_I"/>
    <property type="match status" value="1"/>
</dbReference>
<dbReference type="NCBIfam" id="NF001859">
    <property type="entry name" value="PRK00591.1"/>
    <property type="match status" value="1"/>
</dbReference>
<dbReference type="Gene3D" id="3.30.160.20">
    <property type="match status" value="1"/>
</dbReference>
<comment type="similarity">
    <text evidence="2 7">Belongs to the prokaryotic/mitochondrial release factor family.</text>
</comment>
<dbReference type="Pfam" id="PF03462">
    <property type="entry name" value="PCRF"/>
    <property type="match status" value="1"/>
</dbReference>
<proteinExistence type="inferred from homology"/>
<evidence type="ECO:0000259" key="8">
    <source>
        <dbReference type="PROSITE" id="PS00745"/>
    </source>
</evidence>
<comment type="caution">
    <text evidence="9">The sequence shown here is derived from an EMBL/GenBank/DDBJ whole genome shotgun (WGS) entry which is preliminary data.</text>
</comment>
<feature type="modified residue" description="N5-methylglutamine" evidence="7">
    <location>
        <position position="234"/>
    </location>
</feature>
<dbReference type="NCBIfam" id="TIGR00019">
    <property type="entry name" value="prfA"/>
    <property type="match status" value="1"/>
</dbReference>
<dbReference type="RefSeq" id="WP_345173729.1">
    <property type="nucleotide sequence ID" value="NZ_BAABFQ010000005.1"/>
</dbReference>
<dbReference type="InterPro" id="IPR000352">
    <property type="entry name" value="Pep_chain_release_fac_I"/>
</dbReference>
<dbReference type="PANTHER" id="PTHR43804:SF7">
    <property type="entry name" value="LD18447P"/>
    <property type="match status" value="1"/>
</dbReference>
<dbReference type="EMBL" id="JBHSMD010000006">
    <property type="protein sequence ID" value="MFC5495142.1"/>
    <property type="molecule type" value="Genomic_DNA"/>
</dbReference>
<dbReference type="Proteomes" id="UP001595956">
    <property type="component" value="Unassembled WGS sequence"/>
</dbReference>